<dbReference type="InterPro" id="IPR036691">
    <property type="entry name" value="Endo/exonu/phosph_ase_sf"/>
</dbReference>
<accession>A0AAD9VL25</accession>
<dbReference type="AlphaFoldDB" id="A0AAD9VL25"/>
<dbReference type="Gene3D" id="3.60.10.10">
    <property type="entry name" value="Endonuclease/exonuclease/phosphatase"/>
    <property type="match status" value="1"/>
</dbReference>
<gene>
    <name evidence="1" type="ORF">KPH14_000966</name>
</gene>
<dbReference type="Proteomes" id="UP001258017">
    <property type="component" value="Unassembled WGS sequence"/>
</dbReference>
<evidence type="ECO:0000313" key="1">
    <source>
        <dbReference type="EMBL" id="KAK2578419.1"/>
    </source>
</evidence>
<organism evidence="1 2">
    <name type="scientific">Odynerus spinipes</name>
    <dbReference type="NCBI Taxonomy" id="1348599"/>
    <lineage>
        <taxon>Eukaryota</taxon>
        <taxon>Metazoa</taxon>
        <taxon>Ecdysozoa</taxon>
        <taxon>Arthropoda</taxon>
        <taxon>Hexapoda</taxon>
        <taxon>Insecta</taxon>
        <taxon>Pterygota</taxon>
        <taxon>Neoptera</taxon>
        <taxon>Endopterygota</taxon>
        <taxon>Hymenoptera</taxon>
        <taxon>Apocrita</taxon>
        <taxon>Aculeata</taxon>
        <taxon>Vespoidea</taxon>
        <taxon>Vespidae</taxon>
        <taxon>Eumeninae</taxon>
        <taxon>Odynerus</taxon>
    </lineage>
</organism>
<dbReference type="EMBL" id="JAIFRP010000311">
    <property type="protein sequence ID" value="KAK2578419.1"/>
    <property type="molecule type" value="Genomic_DNA"/>
</dbReference>
<sequence>MNPKILCTTETHVTDEIKDQEVLIPGYEIYRCNAETRRTGGIIIYVKKSITAKMVINKVLPNNTWILGLKCKQGERTTCCAEPLKKTAVGASIASGSPSTSAAPTAMSTAAPIMTRQPTPTPPPPGSSDATLLSLLAAVNSFGDSLKAFREEQDRRDKEAERRLTGQLSQLRKDLAGKMDSLASDLRSVSLRVQGVETRVETLSTDLNDLSGRHHELSSSFAARSLEADERHKSYSEALRGTEATTSALSAKFEALSNQITRIEGERRASELIIAGLPETPNQDLPACILKAAALVFFNTLRMACTTGSSHLTELCYKTIADVSHRWYTPPDEPFACEPPVVHAAR</sequence>
<reference evidence="1" key="1">
    <citation type="submission" date="2021-08" db="EMBL/GenBank/DDBJ databases">
        <authorList>
            <person name="Misof B."/>
            <person name="Oliver O."/>
            <person name="Podsiadlowski L."/>
            <person name="Donath A."/>
            <person name="Peters R."/>
            <person name="Mayer C."/>
            <person name="Rust J."/>
            <person name="Gunkel S."/>
            <person name="Lesny P."/>
            <person name="Martin S."/>
            <person name="Oeyen J.P."/>
            <person name="Petersen M."/>
            <person name="Panagiotis P."/>
            <person name="Wilbrandt J."/>
            <person name="Tanja T."/>
        </authorList>
    </citation>
    <scope>NUCLEOTIDE SEQUENCE</scope>
    <source>
        <strain evidence="1">GBR_01_08_01A</strain>
        <tissue evidence="1">Thorax + abdomen</tissue>
    </source>
</reference>
<keyword evidence="2" id="KW-1185">Reference proteome</keyword>
<protein>
    <submittedName>
        <fullName evidence="1">Uncharacterized protein</fullName>
    </submittedName>
</protein>
<evidence type="ECO:0000313" key="2">
    <source>
        <dbReference type="Proteomes" id="UP001258017"/>
    </source>
</evidence>
<proteinExistence type="predicted"/>
<name>A0AAD9VL25_9HYME</name>
<reference evidence="1" key="2">
    <citation type="journal article" date="2023" name="Commun. Biol.">
        <title>Intrasexual cuticular hydrocarbon dimorphism in a wasp sheds light on hydrocarbon biosynthesis genes in Hymenoptera.</title>
        <authorList>
            <person name="Moris V.C."/>
            <person name="Podsiadlowski L."/>
            <person name="Martin S."/>
            <person name="Oeyen J.P."/>
            <person name="Donath A."/>
            <person name="Petersen M."/>
            <person name="Wilbrandt J."/>
            <person name="Misof B."/>
            <person name="Liedtke D."/>
            <person name="Thamm M."/>
            <person name="Scheiner R."/>
            <person name="Schmitt T."/>
            <person name="Niehuis O."/>
        </authorList>
    </citation>
    <scope>NUCLEOTIDE SEQUENCE</scope>
    <source>
        <strain evidence="1">GBR_01_08_01A</strain>
    </source>
</reference>
<comment type="caution">
    <text evidence="1">The sequence shown here is derived from an EMBL/GenBank/DDBJ whole genome shotgun (WGS) entry which is preliminary data.</text>
</comment>